<proteinExistence type="predicted"/>
<accession>A0A517NPB4</accession>
<organism evidence="2 3">
    <name type="scientific">Stieleria marina</name>
    <dbReference type="NCBI Taxonomy" id="1930275"/>
    <lineage>
        <taxon>Bacteria</taxon>
        <taxon>Pseudomonadati</taxon>
        <taxon>Planctomycetota</taxon>
        <taxon>Planctomycetia</taxon>
        <taxon>Pirellulales</taxon>
        <taxon>Pirellulaceae</taxon>
        <taxon>Stieleria</taxon>
    </lineage>
</organism>
<evidence type="ECO:0000313" key="3">
    <source>
        <dbReference type="Proteomes" id="UP000319817"/>
    </source>
</evidence>
<keyword evidence="3" id="KW-1185">Reference proteome</keyword>
<evidence type="ECO:0000256" key="1">
    <source>
        <dbReference type="SAM" id="MobiDB-lite"/>
    </source>
</evidence>
<gene>
    <name evidence="2" type="ORF">K239x_08960</name>
</gene>
<feature type="region of interest" description="Disordered" evidence="1">
    <location>
        <begin position="86"/>
        <end position="106"/>
    </location>
</feature>
<name>A0A517NPB4_9BACT</name>
<feature type="compositionally biased region" description="Basic and acidic residues" evidence="1">
    <location>
        <begin position="1"/>
        <end position="16"/>
    </location>
</feature>
<dbReference type="Proteomes" id="UP000319817">
    <property type="component" value="Chromosome"/>
</dbReference>
<protein>
    <submittedName>
        <fullName evidence="2">Uncharacterized protein</fullName>
    </submittedName>
</protein>
<feature type="region of interest" description="Disordered" evidence="1">
    <location>
        <begin position="1"/>
        <end position="61"/>
    </location>
</feature>
<dbReference type="AlphaFoldDB" id="A0A517NPB4"/>
<feature type="compositionally biased region" description="Polar residues" evidence="1">
    <location>
        <begin position="17"/>
        <end position="35"/>
    </location>
</feature>
<sequence length="106" mass="11889">MKEDRADDLERLKDRQTFGSTLPAQSKPNFVNRASQPRRVLRKHSQLSSKRSIFTPLGPHTDNSPRAAGLVCLNLANLNLTCWGRTASSGTQRMTEDRGVPYSSQY</sequence>
<reference evidence="2 3" key="1">
    <citation type="submission" date="2019-02" db="EMBL/GenBank/DDBJ databases">
        <title>Deep-cultivation of Planctomycetes and their phenomic and genomic characterization uncovers novel biology.</title>
        <authorList>
            <person name="Wiegand S."/>
            <person name="Jogler M."/>
            <person name="Boedeker C."/>
            <person name="Pinto D."/>
            <person name="Vollmers J."/>
            <person name="Rivas-Marin E."/>
            <person name="Kohn T."/>
            <person name="Peeters S.H."/>
            <person name="Heuer A."/>
            <person name="Rast P."/>
            <person name="Oberbeckmann S."/>
            <person name="Bunk B."/>
            <person name="Jeske O."/>
            <person name="Meyerdierks A."/>
            <person name="Storesund J.E."/>
            <person name="Kallscheuer N."/>
            <person name="Luecker S."/>
            <person name="Lage O.M."/>
            <person name="Pohl T."/>
            <person name="Merkel B.J."/>
            <person name="Hornburger P."/>
            <person name="Mueller R.-W."/>
            <person name="Bruemmer F."/>
            <person name="Labrenz M."/>
            <person name="Spormann A.M."/>
            <person name="Op den Camp H."/>
            <person name="Overmann J."/>
            <person name="Amann R."/>
            <person name="Jetten M.S.M."/>
            <person name="Mascher T."/>
            <person name="Medema M.H."/>
            <person name="Devos D.P."/>
            <person name="Kaster A.-K."/>
            <person name="Ovreas L."/>
            <person name="Rohde M."/>
            <person name="Galperin M.Y."/>
            <person name="Jogler C."/>
        </authorList>
    </citation>
    <scope>NUCLEOTIDE SEQUENCE [LARGE SCALE GENOMIC DNA]</scope>
    <source>
        <strain evidence="2 3">K23_9</strain>
    </source>
</reference>
<dbReference type="EMBL" id="CP036526">
    <property type="protein sequence ID" value="QDT08953.1"/>
    <property type="molecule type" value="Genomic_DNA"/>
</dbReference>
<evidence type="ECO:0000313" key="2">
    <source>
        <dbReference type="EMBL" id="QDT08953.1"/>
    </source>
</evidence>